<keyword evidence="2" id="KW-1003">Cell membrane</keyword>
<feature type="transmembrane region" description="Helical" evidence="9">
    <location>
        <begin position="232"/>
        <end position="251"/>
    </location>
</feature>
<feature type="compositionally biased region" description="Polar residues" evidence="8">
    <location>
        <begin position="12"/>
        <end position="21"/>
    </location>
</feature>
<evidence type="ECO:0000256" key="1">
    <source>
        <dbReference type="ARBA" id="ARBA00004651"/>
    </source>
</evidence>
<evidence type="ECO:0000256" key="3">
    <source>
        <dbReference type="ARBA" id="ARBA00022679"/>
    </source>
</evidence>
<evidence type="ECO:0000256" key="4">
    <source>
        <dbReference type="ARBA" id="ARBA00022692"/>
    </source>
</evidence>
<feature type="transmembrane region" description="Helical" evidence="9">
    <location>
        <begin position="439"/>
        <end position="461"/>
    </location>
</feature>
<feature type="compositionally biased region" description="Low complexity" evidence="8">
    <location>
        <begin position="28"/>
        <end position="41"/>
    </location>
</feature>
<organism evidence="10 11">
    <name type="scientific">Streptomyces daqingensis</name>
    <dbReference type="NCBI Taxonomy" id="1472640"/>
    <lineage>
        <taxon>Bacteria</taxon>
        <taxon>Bacillati</taxon>
        <taxon>Actinomycetota</taxon>
        <taxon>Actinomycetes</taxon>
        <taxon>Kitasatosporales</taxon>
        <taxon>Streptomycetaceae</taxon>
        <taxon>Streptomyces</taxon>
    </lineage>
</organism>
<comment type="subcellular location">
    <subcellularLocation>
        <location evidence="1">Cell membrane</location>
        <topology evidence="1">Multi-pass membrane protein</topology>
    </subcellularLocation>
</comment>
<proteinExistence type="inferred from homology"/>
<feature type="compositionally biased region" description="Basic and acidic residues" evidence="8">
    <location>
        <begin position="1"/>
        <end position="11"/>
    </location>
</feature>
<feature type="transmembrane region" description="Helical" evidence="9">
    <location>
        <begin position="161"/>
        <end position="179"/>
    </location>
</feature>
<protein>
    <submittedName>
        <fullName evidence="10">Membrane protein</fullName>
    </submittedName>
</protein>
<comment type="similarity">
    <text evidence="7">Belongs to the glycosyltransferase 87 family.</text>
</comment>
<feature type="transmembrane region" description="Helical" evidence="9">
    <location>
        <begin position="411"/>
        <end position="433"/>
    </location>
</feature>
<keyword evidence="5 9" id="KW-1133">Transmembrane helix</keyword>
<dbReference type="Pfam" id="PF09594">
    <property type="entry name" value="GT87"/>
    <property type="match status" value="1"/>
</dbReference>
<evidence type="ECO:0000313" key="10">
    <source>
        <dbReference type="EMBL" id="GGO53332.1"/>
    </source>
</evidence>
<name>A0ABQ2MKE0_9ACTN</name>
<keyword evidence="3" id="KW-0808">Transferase</keyword>
<keyword evidence="11" id="KW-1185">Reference proteome</keyword>
<reference evidence="11" key="1">
    <citation type="journal article" date="2019" name="Int. J. Syst. Evol. Microbiol.">
        <title>The Global Catalogue of Microorganisms (GCM) 10K type strain sequencing project: providing services to taxonomists for standard genome sequencing and annotation.</title>
        <authorList>
            <consortium name="The Broad Institute Genomics Platform"/>
            <consortium name="The Broad Institute Genome Sequencing Center for Infectious Disease"/>
            <person name="Wu L."/>
            <person name="Ma J."/>
        </authorList>
    </citation>
    <scope>NUCLEOTIDE SEQUENCE [LARGE SCALE GENOMIC DNA]</scope>
    <source>
        <strain evidence="11">CGMCC 4.7178</strain>
    </source>
</reference>
<feature type="transmembrane region" description="Helical" evidence="9">
    <location>
        <begin position="334"/>
        <end position="352"/>
    </location>
</feature>
<feature type="region of interest" description="Disordered" evidence="8">
    <location>
        <begin position="1"/>
        <end position="68"/>
    </location>
</feature>
<dbReference type="Proteomes" id="UP000631535">
    <property type="component" value="Unassembled WGS sequence"/>
</dbReference>
<feature type="transmembrane region" description="Helical" evidence="9">
    <location>
        <begin position="263"/>
        <end position="288"/>
    </location>
</feature>
<dbReference type="InterPro" id="IPR018584">
    <property type="entry name" value="GT87"/>
</dbReference>
<accession>A0ABQ2MKE0</accession>
<keyword evidence="4 9" id="KW-0812">Transmembrane</keyword>
<evidence type="ECO:0000256" key="2">
    <source>
        <dbReference type="ARBA" id="ARBA00022475"/>
    </source>
</evidence>
<comment type="caution">
    <text evidence="10">The sequence shown here is derived from an EMBL/GenBank/DDBJ whole genome shotgun (WGS) entry which is preliminary data.</text>
</comment>
<sequence>MPREGDDRADMTDSTTASTPQPADDEAAATGAHVTGGARRSPGGRGGAGAHRRGDGPSGPSERGDRSASGFLARPLRLTHPLVAPLAVWAVTRTVLLLCCFKVFTLPGPDFTNDVEAIYQGWFDVLRAGTFPYDDVTWQYPPAAALAVLSPALLPFLGYPSAFYLLACAADAVVLAVLVRSSSRPGRRRAGVWGWVAGVALLGPTSYARYDLMVTAVAVAALFVAARHPRTAGALTAFGALLKVWPGLLLLGTPRGRASRATWTSALVTGTVVLGVFAVSMPGSLAFLDFQQDRGTEVESLGALVFHVARQFGWEGQVLLNYGSMEFIGPHVNLVSDAALLLTGAAFAWLLLWRLRAVRWTPSTPADAALTAVLLFTTTSRVISPQYMIWLVGLASVCLTLRASRQVLPSVLVLAATGVTLLEFPLGFGHVVASDWQGVALLVVRNGLLVAASLLACVRLWRTTRPGTAGDAAREGDAGAGGVTAVRRARTSATAQ</sequence>
<evidence type="ECO:0000256" key="7">
    <source>
        <dbReference type="ARBA" id="ARBA00024033"/>
    </source>
</evidence>
<evidence type="ECO:0000256" key="8">
    <source>
        <dbReference type="SAM" id="MobiDB-lite"/>
    </source>
</evidence>
<dbReference type="EMBL" id="BMMP01000013">
    <property type="protein sequence ID" value="GGO53332.1"/>
    <property type="molecule type" value="Genomic_DNA"/>
</dbReference>
<evidence type="ECO:0000256" key="6">
    <source>
        <dbReference type="ARBA" id="ARBA00023136"/>
    </source>
</evidence>
<evidence type="ECO:0000256" key="5">
    <source>
        <dbReference type="ARBA" id="ARBA00022989"/>
    </source>
</evidence>
<evidence type="ECO:0000313" key="11">
    <source>
        <dbReference type="Proteomes" id="UP000631535"/>
    </source>
</evidence>
<gene>
    <name evidence="10" type="ORF">GCM10012287_39670</name>
</gene>
<keyword evidence="6 9" id="KW-0472">Membrane</keyword>
<evidence type="ECO:0000256" key="9">
    <source>
        <dbReference type="SAM" id="Phobius"/>
    </source>
</evidence>